<name>A0A4R6T776_9BACT</name>
<sequence>MKDEKNKSRLKLVIKMQVVWLVVAILFHVVSLIRVWMGLTPLSEAAPINSIISLCIIYIPLLYLGWKSHLVIYGLINCFVFGMMLFTGEIPRVMMYFSPEGIAAYQAAAIGWFGGILINGIGIPLGFYGSFLALSMAWRQKSNHPNK</sequence>
<dbReference type="OrthoDB" id="9553546at2"/>
<protein>
    <submittedName>
        <fullName evidence="2">Uncharacterized protein</fullName>
    </submittedName>
</protein>
<keyword evidence="1" id="KW-1133">Transmembrane helix</keyword>
<dbReference type="AlphaFoldDB" id="A0A4R6T776"/>
<reference evidence="2 3" key="1">
    <citation type="submission" date="2019-03" db="EMBL/GenBank/DDBJ databases">
        <title>Genomic Encyclopedia of Type Strains, Phase III (KMG-III): the genomes of soil and plant-associated and newly described type strains.</title>
        <authorList>
            <person name="Whitman W."/>
        </authorList>
    </citation>
    <scope>NUCLEOTIDE SEQUENCE [LARGE SCALE GENOMIC DNA]</scope>
    <source>
        <strain evidence="2 3">CECT 8446</strain>
    </source>
</reference>
<feature type="transmembrane region" description="Helical" evidence="1">
    <location>
        <begin position="45"/>
        <end position="63"/>
    </location>
</feature>
<gene>
    <name evidence="2" type="ORF">DFQ04_0844</name>
</gene>
<dbReference type="RefSeq" id="WP_133552967.1">
    <property type="nucleotide sequence ID" value="NZ_SNYF01000005.1"/>
</dbReference>
<evidence type="ECO:0000313" key="2">
    <source>
        <dbReference type="EMBL" id="TDQ19028.1"/>
    </source>
</evidence>
<keyword evidence="1" id="KW-0472">Membrane</keyword>
<evidence type="ECO:0000313" key="3">
    <source>
        <dbReference type="Proteomes" id="UP000294535"/>
    </source>
</evidence>
<feature type="transmembrane region" description="Helical" evidence="1">
    <location>
        <begin position="110"/>
        <end position="138"/>
    </location>
</feature>
<evidence type="ECO:0000256" key="1">
    <source>
        <dbReference type="SAM" id="Phobius"/>
    </source>
</evidence>
<keyword evidence="3" id="KW-1185">Reference proteome</keyword>
<accession>A0A4R6T776</accession>
<feature type="transmembrane region" description="Helical" evidence="1">
    <location>
        <begin position="12"/>
        <end position="33"/>
    </location>
</feature>
<dbReference type="EMBL" id="SNYF01000005">
    <property type="protein sequence ID" value="TDQ19028.1"/>
    <property type="molecule type" value="Genomic_DNA"/>
</dbReference>
<proteinExistence type="predicted"/>
<organism evidence="2 3">
    <name type="scientific">Algoriphagus boseongensis</name>
    <dbReference type="NCBI Taxonomy" id="1442587"/>
    <lineage>
        <taxon>Bacteria</taxon>
        <taxon>Pseudomonadati</taxon>
        <taxon>Bacteroidota</taxon>
        <taxon>Cytophagia</taxon>
        <taxon>Cytophagales</taxon>
        <taxon>Cyclobacteriaceae</taxon>
        <taxon>Algoriphagus</taxon>
    </lineage>
</organism>
<dbReference type="Proteomes" id="UP000294535">
    <property type="component" value="Unassembled WGS sequence"/>
</dbReference>
<comment type="caution">
    <text evidence="2">The sequence shown here is derived from an EMBL/GenBank/DDBJ whole genome shotgun (WGS) entry which is preliminary data.</text>
</comment>
<keyword evidence="1" id="KW-0812">Transmembrane</keyword>
<feature type="transmembrane region" description="Helical" evidence="1">
    <location>
        <begin position="70"/>
        <end position="90"/>
    </location>
</feature>